<dbReference type="AlphaFoldDB" id="A0A0S4N588"/>
<evidence type="ECO:0000313" key="15">
    <source>
        <dbReference type="EMBL" id="CUU06133.1"/>
    </source>
</evidence>
<dbReference type="InterPro" id="IPR029016">
    <property type="entry name" value="GAF-like_dom_sf"/>
</dbReference>
<dbReference type="InterPro" id="IPR011006">
    <property type="entry name" value="CheY-like_superfamily"/>
</dbReference>
<evidence type="ECO:0000313" key="16">
    <source>
        <dbReference type="Proteomes" id="UP000320623"/>
    </source>
</evidence>
<gene>
    <name evidence="15" type="ORF">JGI1_01416</name>
</gene>
<dbReference type="InterPro" id="IPR004358">
    <property type="entry name" value="Sig_transdc_His_kin-like_C"/>
</dbReference>
<dbReference type="Pfam" id="PF00072">
    <property type="entry name" value="Response_reg"/>
    <property type="match status" value="1"/>
</dbReference>
<dbReference type="Gene3D" id="1.10.287.130">
    <property type="match status" value="1"/>
</dbReference>
<dbReference type="InterPro" id="IPR036890">
    <property type="entry name" value="HATPase_C_sf"/>
</dbReference>
<evidence type="ECO:0000256" key="2">
    <source>
        <dbReference type="ARBA" id="ARBA00012438"/>
    </source>
</evidence>
<dbReference type="SMART" id="SM00065">
    <property type="entry name" value="GAF"/>
    <property type="match status" value="1"/>
</dbReference>
<dbReference type="PROSITE" id="PS50109">
    <property type="entry name" value="HIS_KIN"/>
    <property type="match status" value="1"/>
</dbReference>
<dbReference type="PRINTS" id="PR00344">
    <property type="entry name" value="BCTRLSENSOR"/>
</dbReference>
<dbReference type="Proteomes" id="UP000320623">
    <property type="component" value="Unassembled WGS sequence"/>
</dbReference>
<dbReference type="InterPro" id="IPR000014">
    <property type="entry name" value="PAS"/>
</dbReference>
<dbReference type="EMBL" id="FAOO01000009">
    <property type="protein sequence ID" value="CUU06133.1"/>
    <property type="molecule type" value="Genomic_DNA"/>
</dbReference>
<dbReference type="SUPFAM" id="SSF55874">
    <property type="entry name" value="ATPase domain of HSP90 chaperone/DNA topoisomerase II/histidine kinase"/>
    <property type="match status" value="1"/>
</dbReference>
<organism evidence="15 16">
    <name type="scientific">Candidatus Thermokryptus mobilis</name>
    <dbReference type="NCBI Taxonomy" id="1643428"/>
    <lineage>
        <taxon>Bacteria</taxon>
        <taxon>Pseudomonadati</taxon>
        <taxon>Candidatus Kryptoniota</taxon>
        <taxon>Candidatus Thermokryptus</taxon>
    </lineage>
</organism>
<keyword evidence="6" id="KW-0418">Kinase</keyword>
<reference evidence="16" key="1">
    <citation type="submission" date="2015-11" db="EMBL/GenBank/DDBJ databases">
        <authorList>
            <person name="Varghese N."/>
        </authorList>
    </citation>
    <scope>NUCLEOTIDE SEQUENCE [LARGE SCALE GENOMIC DNA]</scope>
</reference>
<dbReference type="SMART" id="SM00091">
    <property type="entry name" value="PAS"/>
    <property type="match status" value="1"/>
</dbReference>
<comment type="catalytic activity">
    <reaction evidence="1">
        <text>ATP + protein L-histidine = ADP + protein N-phospho-L-histidine.</text>
        <dbReference type="EC" id="2.7.13.3"/>
    </reaction>
</comment>
<evidence type="ECO:0000256" key="3">
    <source>
        <dbReference type="ARBA" id="ARBA00022553"/>
    </source>
</evidence>
<evidence type="ECO:0000259" key="14">
    <source>
        <dbReference type="PROSITE" id="PS50113"/>
    </source>
</evidence>
<dbReference type="SMART" id="SM00448">
    <property type="entry name" value="REC"/>
    <property type="match status" value="1"/>
</dbReference>
<dbReference type="Pfam" id="PF00512">
    <property type="entry name" value="HisKA"/>
    <property type="match status" value="1"/>
</dbReference>
<dbReference type="GO" id="GO:0005524">
    <property type="term" value="F:ATP binding"/>
    <property type="evidence" value="ECO:0007669"/>
    <property type="project" value="UniProtKB-KW"/>
</dbReference>
<evidence type="ECO:0000256" key="6">
    <source>
        <dbReference type="ARBA" id="ARBA00022777"/>
    </source>
</evidence>
<dbReference type="EC" id="2.7.13.3" evidence="2"/>
<dbReference type="NCBIfam" id="TIGR00229">
    <property type="entry name" value="sensory_box"/>
    <property type="match status" value="1"/>
</dbReference>
<dbReference type="PROSITE" id="PS50113">
    <property type="entry name" value="PAC"/>
    <property type="match status" value="1"/>
</dbReference>
<dbReference type="Pfam" id="PF13185">
    <property type="entry name" value="GAF_2"/>
    <property type="match status" value="1"/>
</dbReference>
<feature type="domain" description="Histidine kinase" evidence="11">
    <location>
        <begin position="311"/>
        <end position="533"/>
    </location>
</feature>
<dbReference type="CDD" id="cd00130">
    <property type="entry name" value="PAS"/>
    <property type="match status" value="1"/>
</dbReference>
<dbReference type="CDD" id="cd00082">
    <property type="entry name" value="HisKA"/>
    <property type="match status" value="1"/>
</dbReference>
<feature type="coiled-coil region" evidence="10">
    <location>
        <begin position="1"/>
        <end position="35"/>
    </location>
</feature>
<feature type="domain" description="Response regulatory" evidence="12">
    <location>
        <begin position="554"/>
        <end position="670"/>
    </location>
</feature>
<evidence type="ECO:0000256" key="4">
    <source>
        <dbReference type="ARBA" id="ARBA00022679"/>
    </source>
</evidence>
<dbReference type="CDD" id="cd00156">
    <property type="entry name" value="REC"/>
    <property type="match status" value="1"/>
</dbReference>
<feature type="modified residue" description="4-aspartylphosphate" evidence="9">
    <location>
        <position position="605"/>
    </location>
</feature>
<dbReference type="Gene3D" id="3.30.450.20">
    <property type="entry name" value="PAS domain"/>
    <property type="match status" value="1"/>
</dbReference>
<dbReference type="Pfam" id="PF02518">
    <property type="entry name" value="HATPase_c"/>
    <property type="match status" value="1"/>
</dbReference>
<dbReference type="STRING" id="1643428.GCA_001442855_01387"/>
<dbReference type="GO" id="GO:0000155">
    <property type="term" value="F:phosphorelay sensor kinase activity"/>
    <property type="evidence" value="ECO:0007669"/>
    <property type="project" value="InterPro"/>
</dbReference>
<evidence type="ECO:0000256" key="1">
    <source>
        <dbReference type="ARBA" id="ARBA00000085"/>
    </source>
</evidence>
<evidence type="ECO:0000256" key="8">
    <source>
        <dbReference type="ARBA" id="ARBA00023012"/>
    </source>
</evidence>
<dbReference type="SUPFAM" id="SSF52172">
    <property type="entry name" value="CheY-like"/>
    <property type="match status" value="1"/>
</dbReference>
<accession>A0A0S4N588</accession>
<dbReference type="Gene3D" id="3.40.50.2300">
    <property type="match status" value="1"/>
</dbReference>
<dbReference type="PROSITE" id="PS50112">
    <property type="entry name" value="PAS"/>
    <property type="match status" value="1"/>
</dbReference>
<evidence type="ECO:0000256" key="9">
    <source>
        <dbReference type="PROSITE-ProRule" id="PRU00169"/>
    </source>
</evidence>
<evidence type="ECO:0000256" key="7">
    <source>
        <dbReference type="ARBA" id="ARBA00022840"/>
    </source>
</evidence>
<keyword evidence="16" id="KW-1185">Reference proteome</keyword>
<dbReference type="PROSITE" id="PS50110">
    <property type="entry name" value="RESPONSE_REGULATORY"/>
    <property type="match status" value="1"/>
</dbReference>
<dbReference type="InterPro" id="IPR003018">
    <property type="entry name" value="GAF"/>
</dbReference>
<keyword evidence="10" id="KW-0175">Coiled coil</keyword>
<dbReference type="InterPro" id="IPR001789">
    <property type="entry name" value="Sig_transdc_resp-reg_receiver"/>
</dbReference>
<feature type="domain" description="PAC" evidence="14">
    <location>
        <begin position="246"/>
        <end position="298"/>
    </location>
</feature>
<protein>
    <recommendedName>
        <fullName evidence="2">histidine kinase</fullName>
        <ecNumber evidence="2">2.7.13.3</ecNumber>
    </recommendedName>
</protein>
<dbReference type="InterPro" id="IPR003594">
    <property type="entry name" value="HATPase_dom"/>
</dbReference>
<keyword evidence="4" id="KW-0808">Transferase</keyword>
<dbReference type="SMART" id="SM00387">
    <property type="entry name" value="HATPase_c"/>
    <property type="match status" value="1"/>
</dbReference>
<dbReference type="PANTHER" id="PTHR43065">
    <property type="entry name" value="SENSOR HISTIDINE KINASE"/>
    <property type="match status" value="1"/>
</dbReference>
<keyword evidence="8" id="KW-0902">Two-component regulatory system</keyword>
<dbReference type="InterPro" id="IPR035965">
    <property type="entry name" value="PAS-like_dom_sf"/>
</dbReference>
<keyword evidence="5" id="KW-0547">Nucleotide-binding</keyword>
<dbReference type="Gene3D" id="3.30.450.40">
    <property type="match status" value="1"/>
</dbReference>
<evidence type="ECO:0000259" key="13">
    <source>
        <dbReference type="PROSITE" id="PS50112"/>
    </source>
</evidence>
<evidence type="ECO:0000256" key="5">
    <source>
        <dbReference type="ARBA" id="ARBA00022741"/>
    </source>
</evidence>
<feature type="domain" description="PAS" evidence="13">
    <location>
        <begin position="173"/>
        <end position="244"/>
    </location>
</feature>
<dbReference type="InterPro" id="IPR000700">
    <property type="entry name" value="PAS-assoc_C"/>
</dbReference>
<dbReference type="InterPro" id="IPR005467">
    <property type="entry name" value="His_kinase_dom"/>
</dbReference>
<dbReference type="InterPro" id="IPR036097">
    <property type="entry name" value="HisK_dim/P_sf"/>
</dbReference>
<name>A0A0S4N588_9BACT</name>
<evidence type="ECO:0000259" key="12">
    <source>
        <dbReference type="PROSITE" id="PS50110"/>
    </source>
</evidence>
<dbReference type="Gene3D" id="3.30.565.10">
    <property type="entry name" value="Histidine kinase-like ATPase, C-terminal domain"/>
    <property type="match status" value="1"/>
</dbReference>
<evidence type="ECO:0000256" key="10">
    <source>
        <dbReference type="SAM" id="Coils"/>
    </source>
</evidence>
<dbReference type="SUPFAM" id="SSF47384">
    <property type="entry name" value="Homodimeric domain of signal transducing histidine kinase"/>
    <property type="match status" value="1"/>
</dbReference>
<keyword evidence="7" id="KW-0067">ATP-binding</keyword>
<sequence length="672" mass="75156">MSELEKLKRENELLRKNLENLMRITENLVSTLEIDELLETLVGRLAEITNSDGTAIALFDDGNLTIKKATGVIAKLAGLKLPKEESFSWRIINEGKTIYQRTEEPTSKIYIDIKDLGISTSLGIPLKRFNRVIGVLSLHWLKPYTPTEEEIHLLEVTAERITLSIMNAQQFEQIKLQAQLIDLSPSALIVGDLNDMIMFWNKSAEEIYGYTKEEAIGKNITDLIYKPEHLEDYFKAKDITLKDGKWSGELKQKTKDGRTITVWSNFKLLIDDEGRQVKILVANTNITEKKKIEALLNRAQRLEAIGRLAAGIAHDLNNILQPITMASEILRRRSRDEAEQRYIEIINLSAQRGAQLVKQILTFSKGISGEKGIVQVKHLIREVETILKETFPKNIKIEVDIQKDLWEVVADPNQIMQVLMNLCVNAKDAMPNGGKLAIKAQNLTLDNHYATQISGIKPGPYILITVEDTGVGIPAEIIDKIFDPFFTTKEPEKGTGLGLSTVNNIIKEHDGFINVYSEVGKGTIFKVYLPASSGEIKPAIEEITEEITVGDQELILIAEDEAPICLMIKTVLEDNNYRTITANNGAEALVKFIQNKDEIALIIVDLGMPVMDGAELIKTVRKIEPKAKIIATSGLATPTALLDEVVKNISAFIQKPFDAKTLLKETTRVLKS</sequence>
<evidence type="ECO:0000259" key="11">
    <source>
        <dbReference type="PROSITE" id="PS50109"/>
    </source>
</evidence>
<dbReference type="SUPFAM" id="SSF55781">
    <property type="entry name" value="GAF domain-like"/>
    <property type="match status" value="1"/>
</dbReference>
<dbReference type="SUPFAM" id="SSF55785">
    <property type="entry name" value="PYP-like sensor domain (PAS domain)"/>
    <property type="match status" value="1"/>
</dbReference>
<dbReference type="InterPro" id="IPR003661">
    <property type="entry name" value="HisK_dim/P_dom"/>
</dbReference>
<dbReference type="RefSeq" id="WP_181180297.1">
    <property type="nucleotide sequence ID" value="NZ_FAOO01000009.1"/>
</dbReference>
<dbReference type="SMART" id="SM00388">
    <property type="entry name" value="HisKA"/>
    <property type="match status" value="1"/>
</dbReference>
<proteinExistence type="predicted"/>
<dbReference type="PANTHER" id="PTHR43065:SF46">
    <property type="entry name" value="C4-DICARBOXYLATE TRANSPORT SENSOR PROTEIN DCTB"/>
    <property type="match status" value="1"/>
</dbReference>
<dbReference type="Pfam" id="PF13426">
    <property type="entry name" value="PAS_9"/>
    <property type="match status" value="1"/>
</dbReference>
<keyword evidence="3 9" id="KW-0597">Phosphoprotein</keyword>